<keyword evidence="4" id="KW-0804">Transcription</keyword>
<dbReference type="GO" id="GO:0070847">
    <property type="term" value="C:core mediator complex"/>
    <property type="evidence" value="ECO:0007669"/>
    <property type="project" value="TreeGrafter"/>
</dbReference>
<keyword evidence="7" id="KW-1185">Reference proteome</keyword>
<dbReference type="EMBL" id="RDQH01000340">
    <property type="protein sequence ID" value="RXH76582.1"/>
    <property type="molecule type" value="Genomic_DNA"/>
</dbReference>
<dbReference type="PANTHER" id="PTHR13114">
    <property type="entry name" value="MEDIATOR OF RNA POLYMERASE II TRANSCRIPTION SUBUNIT 17"/>
    <property type="match status" value="1"/>
</dbReference>
<evidence type="ECO:0000256" key="4">
    <source>
        <dbReference type="ARBA" id="ARBA00023163"/>
    </source>
</evidence>
<evidence type="ECO:0000256" key="1">
    <source>
        <dbReference type="ARBA" id="ARBA00004123"/>
    </source>
</evidence>
<evidence type="ECO:0000256" key="5">
    <source>
        <dbReference type="ARBA" id="ARBA00023242"/>
    </source>
</evidence>
<comment type="caution">
    <text evidence="6">The sequence shown here is derived from an EMBL/GenBank/DDBJ whole genome shotgun (WGS) entry which is preliminary data.</text>
</comment>
<comment type="subcellular location">
    <subcellularLocation>
        <location evidence="1">Nucleus</location>
    </subcellularLocation>
</comment>
<protein>
    <submittedName>
        <fullName evidence="6">Uncharacterized protein</fullName>
    </submittedName>
</protein>
<dbReference type="GO" id="GO:0006357">
    <property type="term" value="P:regulation of transcription by RNA polymerase II"/>
    <property type="evidence" value="ECO:0007669"/>
    <property type="project" value="InterPro"/>
</dbReference>
<dbReference type="GO" id="GO:0016592">
    <property type="term" value="C:mediator complex"/>
    <property type="evidence" value="ECO:0007669"/>
    <property type="project" value="InterPro"/>
</dbReference>
<name>A0A498I2V4_MALDO</name>
<sequence>MEKDENKKQKKSSKESAVTRWQWQSMVENFQLAHQELSVIIELINTVETNDVVTVASMTRPKPLPNEAMSDLAVNMENAVNAGDMENAESAVNMENAESGCLYIFL</sequence>
<organism evidence="6 7">
    <name type="scientific">Malus domestica</name>
    <name type="common">Apple</name>
    <name type="synonym">Pyrus malus</name>
    <dbReference type="NCBI Taxonomy" id="3750"/>
    <lineage>
        <taxon>Eukaryota</taxon>
        <taxon>Viridiplantae</taxon>
        <taxon>Streptophyta</taxon>
        <taxon>Embryophyta</taxon>
        <taxon>Tracheophyta</taxon>
        <taxon>Spermatophyta</taxon>
        <taxon>Magnoliopsida</taxon>
        <taxon>eudicotyledons</taxon>
        <taxon>Gunneridae</taxon>
        <taxon>Pentapetalae</taxon>
        <taxon>rosids</taxon>
        <taxon>fabids</taxon>
        <taxon>Rosales</taxon>
        <taxon>Rosaceae</taxon>
        <taxon>Amygdaloideae</taxon>
        <taxon>Maleae</taxon>
        <taxon>Malus</taxon>
    </lineage>
</organism>
<dbReference type="AlphaFoldDB" id="A0A498I2V4"/>
<comment type="similarity">
    <text evidence="2">Belongs to the Mediator complex subunit 17 family.</text>
</comment>
<evidence type="ECO:0000256" key="3">
    <source>
        <dbReference type="ARBA" id="ARBA00023015"/>
    </source>
</evidence>
<reference evidence="6 7" key="1">
    <citation type="submission" date="2018-10" db="EMBL/GenBank/DDBJ databases">
        <title>A high-quality apple genome assembly.</title>
        <authorList>
            <person name="Hu J."/>
        </authorList>
    </citation>
    <scope>NUCLEOTIDE SEQUENCE [LARGE SCALE GENOMIC DNA]</scope>
    <source>
        <strain evidence="7">cv. HFTH1</strain>
        <tissue evidence="6">Young leaf</tissue>
    </source>
</reference>
<dbReference type="Proteomes" id="UP000290289">
    <property type="component" value="Chromosome 14"/>
</dbReference>
<accession>A0A498I2V4</accession>
<keyword evidence="5" id="KW-0539">Nucleus</keyword>
<dbReference type="GO" id="GO:0003712">
    <property type="term" value="F:transcription coregulator activity"/>
    <property type="evidence" value="ECO:0007669"/>
    <property type="project" value="InterPro"/>
</dbReference>
<dbReference type="PANTHER" id="PTHR13114:SF7">
    <property type="entry name" value="MEDIATOR OF RNA POLYMERASE II TRANSCRIPTION SUBUNIT 17"/>
    <property type="match status" value="1"/>
</dbReference>
<dbReference type="STRING" id="3750.A0A498I2V4"/>
<gene>
    <name evidence="6" type="ORF">DVH24_019470</name>
</gene>
<dbReference type="InterPro" id="IPR019313">
    <property type="entry name" value="Mediator_Med17"/>
</dbReference>
<evidence type="ECO:0000313" key="6">
    <source>
        <dbReference type="EMBL" id="RXH76582.1"/>
    </source>
</evidence>
<evidence type="ECO:0000313" key="7">
    <source>
        <dbReference type="Proteomes" id="UP000290289"/>
    </source>
</evidence>
<keyword evidence="3" id="KW-0805">Transcription regulation</keyword>
<proteinExistence type="inferred from homology"/>
<evidence type="ECO:0000256" key="2">
    <source>
        <dbReference type="ARBA" id="ARBA00005635"/>
    </source>
</evidence>